<reference evidence="2" key="1">
    <citation type="journal article" date="2019" name="Int. J. Syst. Evol. Microbiol.">
        <title>The Global Catalogue of Microorganisms (GCM) 10K type strain sequencing project: providing services to taxonomists for standard genome sequencing and annotation.</title>
        <authorList>
            <consortium name="The Broad Institute Genomics Platform"/>
            <consortium name="The Broad Institute Genome Sequencing Center for Infectious Disease"/>
            <person name="Wu L."/>
            <person name="Ma J."/>
        </authorList>
    </citation>
    <scope>NUCLEOTIDE SEQUENCE [LARGE SCALE GENOMIC DNA]</scope>
    <source>
        <strain evidence="2">CGMCC 1.8957</strain>
    </source>
</reference>
<keyword evidence="2" id="KW-1185">Reference proteome</keyword>
<name>A0ABQ3LMH4_9SPHN</name>
<dbReference type="EMBL" id="BNAQ01000004">
    <property type="protein sequence ID" value="GHH20807.1"/>
    <property type="molecule type" value="Genomic_DNA"/>
</dbReference>
<dbReference type="Proteomes" id="UP000652430">
    <property type="component" value="Unassembled WGS sequence"/>
</dbReference>
<comment type="caution">
    <text evidence="1">The sequence shown here is derived from an EMBL/GenBank/DDBJ whole genome shotgun (WGS) entry which is preliminary data.</text>
</comment>
<evidence type="ECO:0000313" key="2">
    <source>
        <dbReference type="Proteomes" id="UP000652430"/>
    </source>
</evidence>
<proteinExistence type="predicted"/>
<evidence type="ECO:0000313" key="1">
    <source>
        <dbReference type="EMBL" id="GHH20807.1"/>
    </source>
</evidence>
<organism evidence="1 2">
    <name type="scientific">Sphingomonas glacialis</name>
    <dbReference type="NCBI Taxonomy" id="658225"/>
    <lineage>
        <taxon>Bacteria</taxon>
        <taxon>Pseudomonadati</taxon>
        <taxon>Pseudomonadota</taxon>
        <taxon>Alphaproteobacteria</taxon>
        <taxon>Sphingomonadales</taxon>
        <taxon>Sphingomonadaceae</taxon>
        <taxon>Sphingomonas</taxon>
    </lineage>
</organism>
<sequence>MFAIGIEAGDLGIVFGGKTVDEPRPNGIDSLDFTEIDARHRAVESAQALGQVTDIRQGKATGEANDVGIVGEGGHFGHLTPSLLQSGWIGKAPAAYGA</sequence>
<accession>A0ABQ3LMH4</accession>
<protein>
    <submittedName>
        <fullName evidence="1">Uncharacterized protein</fullName>
    </submittedName>
</protein>
<gene>
    <name evidence="1" type="ORF">GCM10008023_29130</name>
</gene>